<accession>A0A6L6WL76</accession>
<reference evidence="2 3" key="1">
    <citation type="submission" date="2019-12" db="EMBL/GenBank/DDBJ databases">
        <authorList>
            <person name="Zhang Y.-J."/>
        </authorList>
    </citation>
    <scope>NUCLEOTIDE SEQUENCE [LARGE SCALE GENOMIC DNA]</scope>
    <source>
        <strain evidence="2 3">CY05</strain>
    </source>
</reference>
<evidence type="ECO:0000256" key="1">
    <source>
        <dbReference type="SAM" id="MobiDB-lite"/>
    </source>
</evidence>
<dbReference type="EMBL" id="WQLV01000026">
    <property type="protein sequence ID" value="MVO18593.1"/>
    <property type="molecule type" value="Genomic_DNA"/>
</dbReference>
<dbReference type="RefSeq" id="WP_157024792.1">
    <property type="nucleotide sequence ID" value="NZ_WQLV01000026.1"/>
</dbReference>
<proteinExistence type="predicted"/>
<protein>
    <submittedName>
        <fullName evidence="2">Uncharacterized protein</fullName>
    </submittedName>
</protein>
<keyword evidence="3" id="KW-1185">Reference proteome</keyword>
<feature type="compositionally biased region" description="Basic and acidic residues" evidence="1">
    <location>
        <begin position="246"/>
        <end position="264"/>
    </location>
</feature>
<name>A0A6L6WL76_9RHOB</name>
<evidence type="ECO:0000313" key="3">
    <source>
        <dbReference type="Proteomes" id="UP000478892"/>
    </source>
</evidence>
<gene>
    <name evidence="2" type="ORF">GO984_22545</name>
</gene>
<feature type="region of interest" description="Disordered" evidence="1">
    <location>
        <begin position="237"/>
        <end position="264"/>
    </location>
</feature>
<dbReference type="Proteomes" id="UP000478892">
    <property type="component" value="Unassembled WGS sequence"/>
</dbReference>
<evidence type="ECO:0000313" key="2">
    <source>
        <dbReference type="EMBL" id="MVO18593.1"/>
    </source>
</evidence>
<organism evidence="2 3">
    <name type="scientific">Parasedimentitalea huanghaiensis</name>
    <dbReference type="NCBI Taxonomy" id="2682100"/>
    <lineage>
        <taxon>Bacteria</taxon>
        <taxon>Pseudomonadati</taxon>
        <taxon>Pseudomonadota</taxon>
        <taxon>Alphaproteobacteria</taxon>
        <taxon>Rhodobacterales</taxon>
        <taxon>Paracoccaceae</taxon>
        <taxon>Parasedimentitalea</taxon>
    </lineage>
</organism>
<dbReference type="AlphaFoldDB" id="A0A6L6WL76"/>
<comment type="caution">
    <text evidence="2">The sequence shown here is derived from an EMBL/GenBank/DDBJ whole genome shotgun (WGS) entry which is preliminary data.</text>
</comment>
<sequence>MKLVPKSNTKTEGQLGWQTIPFCRTKETTPMAEMKFVKCQSKIHETEEWIALAEDPTARAAYFAALTSFRATYLGLFRYPKREFSFESLTPPNEIDRVIEALVRARLIEYDHEHGYVRLVGWFYGTYAPENKSTVISRTKSYLNSELPTAKIVTRSMAEFVCGSAVRTGQYDPESDHGPEVIEVLRDFMVRVFPRYPDLKDAINAEIARRALHTSPEIIDVGYSILTTEVLPRPSVQGVATVPSQKRREDSKETKKRAQEDEPIKVASMPRQATIDSAFAKEAVMASLKW</sequence>